<protein>
    <submittedName>
        <fullName evidence="2">Putative FmdB family regulatory protein</fullName>
    </submittedName>
</protein>
<dbReference type="RefSeq" id="WP_102161063.1">
    <property type="nucleotide sequence ID" value="NZ_PGGT01000070.1"/>
</dbReference>
<name>A0A4Q8ABJ2_9MICC</name>
<feature type="domain" description="Putative regulatory protein FmdB zinc ribbon" evidence="1">
    <location>
        <begin position="1"/>
        <end position="41"/>
    </location>
</feature>
<reference evidence="2 3" key="1">
    <citation type="submission" date="2019-02" db="EMBL/GenBank/DDBJ databases">
        <title>Sequencing the genomes of 1000 actinobacteria strains.</title>
        <authorList>
            <person name="Klenk H.-P."/>
        </authorList>
    </citation>
    <scope>NUCLEOTIDE SEQUENCE [LARGE SCALE GENOMIC DNA]</scope>
    <source>
        <strain evidence="2 3">DSM 17364</strain>
    </source>
</reference>
<dbReference type="PANTHER" id="PTHR34404:SF2">
    <property type="entry name" value="CONSERVED SERINE RICH PROTEIN"/>
    <property type="match status" value="1"/>
</dbReference>
<comment type="caution">
    <text evidence="2">The sequence shown here is derived from an EMBL/GenBank/DDBJ whole genome shotgun (WGS) entry which is preliminary data.</text>
</comment>
<evidence type="ECO:0000259" key="1">
    <source>
        <dbReference type="SMART" id="SM00834"/>
    </source>
</evidence>
<gene>
    <name evidence="2" type="ORF">EV380_0450</name>
</gene>
<dbReference type="NCBIfam" id="TIGR02605">
    <property type="entry name" value="CxxC_CxxC_SSSS"/>
    <property type="match status" value="1"/>
</dbReference>
<accession>A0A4Q8ABJ2</accession>
<keyword evidence="3" id="KW-1185">Reference proteome</keyword>
<dbReference type="AlphaFoldDB" id="A0A4Q8ABJ2"/>
<dbReference type="EMBL" id="SHLA01000001">
    <property type="protein sequence ID" value="RZU60899.1"/>
    <property type="molecule type" value="Genomic_DNA"/>
</dbReference>
<sequence length="70" mass="7457">MPTYAYACKDCGSEFDVFQSFSEDSLTTCEGCEGTLRKKFNVGGVTFKGSGFYRTDSRSSAPAASAEATS</sequence>
<dbReference type="OrthoDB" id="9813321at2"/>
<evidence type="ECO:0000313" key="3">
    <source>
        <dbReference type="Proteomes" id="UP000292685"/>
    </source>
</evidence>
<dbReference type="PANTHER" id="PTHR34404">
    <property type="entry name" value="REGULATORY PROTEIN, FMDB FAMILY"/>
    <property type="match status" value="1"/>
</dbReference>
<dbReference type="Pfam" id="PF09723">
    <property type="entry name" value="Zn_ribbon_8"/>
    <property type="match status" value="1"/>
</dbReference>
<evidence type="ECO:0000313" key="2">
    <source>
        <dbReference type="EMBL" id="RZU60899.1"/>
    </source>
</evidence>
<proteinExistence type="predicted"/>
<organism evidence="2 3">
    <name type="scientific">Zhihengliuella halotolerans</name>
    <dbReference type="NCBI Taxonomy" id="370736"/>
    <lineage>
        <taxon>Bacteria</taxon>
        <taxon>Bacillati</taxon>
        <taxon>Actinomycetota</taxon>
        <taxon>Actinomycetes</taxon>
        <taxon>Micrococcales</taxon>
        <taxon>Micrococcaceae</taxon>
        <taxon>Zhihengliuella</taxon>
    </lineage>
</organism>
<dbReference type="SMART" id="SM00834">
    <property type="entry name" value="CxxC_CXXC_SSSS"/>
    <property type="match status" value="1"/>
</dbReference>
<dbReference type="InterPro" id="IPR013429">
    <property type="entry name" value="Regulatory_FmdB_Zinc_ribbon"/>
</dbReference>
<dbReference type="Proteomes" id="UP000292685">
    <property type="component" value="Unassembled WGS sequence"/>
</dbReference>